<reference evidence="2" key="1">
    <citation type="journal article" date="2023" name="Mol. Ecol. Resour.">
        <title>Chromosome-level genome assembly of a triploid poplar Populus alba 'Berolinensis'.</title>
        <authorList>
            <person name="Chen S."/>
            <person name="Yu Y."/>
            <person name="Wang X."/>
            <person name="Wang S."/>
            <person name="Zhang T."/>
            <person name="Zhou Y."/>
            <person name="He R."/>
            <person name="Meng N."/>
            <person name="Wang Y."/>
            <person name="Liu W."/>
            <person name="Liu Z."/>
            <person name="Liu J."/>
            <person name="Guo Q."/>
            <person name="Huang H."/>
            <person name="Sederoff R.R."/>
            <person name="Wang G."/>
            <person name="Qu G."/>
            <person name="Chen S."/>
        </authorList>
    </citation>
    <scope>NUCLEOTIDE SEQUENCE</scope>
    <source>
        <strain evidence="2">SC-2020</strain>
    </source>
</reference>
<sequence>MDVNKHNISRRKNQTNPSTSTQKVFGAKELEIGGNDASRLIGSIIEKGISETPQNKPTPPPQLTVLPFPVARHRSHGPHWGPISSRKDGNDDNEDDGEEDDDDSIYSNPISAFCASSKEEAEKGFGS</sequence>
<feature type="region of interest" description="Disordered" evidence="1">
    <location>
        <begin position="1"/>
        <end position="30"/>
    </location>
</feature>
<dbReference type="PANTHER" id="PTHR47605:SF2">
    <property type="entry name" value="TRANSCRIPTIONAL ELONGATION REGULATOR MINIYO"/>
    <property type="match status" value="1"/>
</dbReference>
<feature type="compositionally biased region" description="Basic and acidic residues" evidence="1">
    <location>
        <begin position="117"/>
        <end position="127"/>
    </location>
</feature>
<feature type="compositionally biased region" description="Acidic residues" evidence="1">
    <location>
        <begin position="91"/>
        <end position="104"/>
    </location>
</feature>
<dbReference type="PANTHER" id="PTHR47605">
    <property type="entry name" value="TRANSCRIPTIONAL ELONGATION REGULATOR MINIYO"/>
    <property type="match status" value="1"/>
</dbReference>
<proteinExistence type="predicted"/>
<protein>
    <submittedName>
        <fullName evidence="2">Uncharacterized protein</fullName>
    </submittedName>
</protein>
<gene>
    <name evidence="2" type="ORF">NC653_024010</name>
</gene>
<name>A0AAD6QBF9_9ROSI</name>
<dbReference type="AlphaFoldDB" id="A0AAD6QBF9"/>
<feature type="compositionally biased region" description="Polar residues" evidence="1">
    <location>
        <begin position="14"/>
        <end position="23"/>
    </location>
</feature>
<dbReference type="Proteomes" id="UP001164929">
    <property type="component" value="Chromosome 9"/>
</dbReference>
<keyword evidence="3" id="KW-1185">Reference proteome</keyword>
<evidence type="ECO:0000313" key="3">
    <source>
        <dbReference type="Proteomes" id="UP001164929"/>
    </source>
</evidence>
<evidence type="ECO:0000256" key="1">
    <source>
        <dbReference type="SAM" id="MobiDB-lite"/>
    </source>
</evidence>
<dbReference type="EMBL" id="JAQIZT010000009">
    <property type="protein sequence ID" value="KAJ6986289.1"/>
    <property type="molecule type" value="Genomic_DNA"/>
</dbReference>
<evidence type="ECO:0000313" key="2">
    <source>
        <dbReference type="EMBL" id="KAJ6986289.1"/>
    </source>
</evidence>
<organism evidence="2 3">
    <name type="scientific">Populus alba x Populus x berolinensis</name>
    <dbReference type="NCBI Taxonomy" id="444605"/>
    <lineage>
        <taxon>Eukaryota</taxon>
        <taxon>Viridiplantae</taxon>
        <taxon>Streptophyta</taxon>
        <taxon>Embryophyta</taxon>
        <taxon>Tracheophyta</taxon>
        <taxon>Spermatophyta</taxon>
        <taxon>Magnoliopsida</taxon>
        <taxon>eudicotyledons</taxon>
        <taxon>Gunneridae</taxon>
        <taxon>Pentapetalae</taxon>
        <taxon>rosids</taxon>
        <taxon>fabids</taxon>
        <taxon>Malpighiales</taxon>
        <taxon>Salicaceae</taxon>
        <taxon>Saliceae</taxon>
        <taxon>Populus</taxon>
    </lineage>
</organism>
<accession>A0AAD6QBF9</accession>
<comment type="caution">
    <text evidence="2">The sequence shown here is derived from an EMBL/GenBank/DDBJ whole genome shotgun (WGS) entry which is preliminary data.</text>
</comment>
<dbReference type="InterPro" id="IPR055326">
    <property type="entry name" value="MINIYO"/>
</dbReference>
<feature type="region of interest" description="Disordered" evidence="1">
    <location>
        <begin position="45"/>
        <end position="127"/>
    </location>
</feature>